<evidence type="ECO:0000313" key="2">
    <source>
        <dbReference type="Proteomes" id="UP000639772"/>
    </source>
</evidence>
<gene>
    <name evidence="1" type="ORF">HPP92_027198</name>
</gene>
<name>A0A835PCP5_VANPL</name>
<sequence>MSLVKLDASGQACLRVGSNDVRSRGEDVVAEGMITKAGSSLSMMLTPTVSNHGATFVTVPSIGPAFPADVTTEIPFLIEWKALMAMVSSSR</sequence>
<evidence type="ECO:0000313" key="1">
    <source>
        <dbReference type="EMBL" id="KAG0449624.1"/>
    </source>
</evidence>
<accession>A0A835PCP5</accession>
<proteinExistence type="predicted"/>
<dbReference type="Proteomes" id="UP000639772">
    <property type="component" value="Unassembled WGS sequence"/>
</dbReference>
<protein>
    <submittedName>
        <fullName evidence="1">Uncharacterized protein</fullName>
    </submittedName>
</protein>
<dbReference type="EMBL" id="JADCNM010000169">
    <property type="protein sequence ID" value="KAG0449624.1"/>
    <property type="molecule type" value="Genomic_DNA"/>
</dbReference>
<organism evidence="1 2">
    <name type="scientific">Vanilla planifolia</name>
    <name type="common">Vanilla</name>
    <dbReference type="NCBI Taxonomy" id="51239"/>
    <lineage>
        <taxon>Eukaryota</taxon>
        <taxon>Viridiplantae</taxon>
        <taxon>Streptophyta</taxon>
        <taxon>Embryophyta</taxon>
        <taxon>Tracheophyta</taxon>
        <taxon>Spermatophyta</taxon>
        <taxon>Magnoliopsida</taxon>
        <taxon>Liliopsida</taxon>
        <taxon>Asparagales</taxon>
        <taxon>Orchidaceae</taxon>
        <taxon>Vanilloideae</taxon>
        <taxon>Vanilleae</taxon>
        <taxon>Vanilla</taxon>
    </lineage>
</organism>
<reference evidence="1 2" key="1">
    <citation type="journal article" date="2020" name="Nat. Food">
        <title>A phased Vanilla planifolia genome enables genetic improvement of flavour and production.</title>
        <authorList>
            <person name="Hasing T."/>
            <person name="Tang H."/>
            <person name="Brym M."/>
            <person name="Khazi F."/>
            <person name="Huang T."/>
            <person name="Chambers A.H."/>
        </authorList>
    </citation>
    <scope>NUCLEOTIDE SEQUENCE [LARGE SCALE GENOMIC DNA]</scope>
    <source>
        <tissue evidence="1">Leaf</tissue>
    </source>
</reference>
<comment type="caution">
    <text evidence="1">The sequence shown here is derived from an EMBL/GenBank/DDBJ whole genome shotgun (WGS) entry which is preliminary data.</text>
</comment>
<dbReference type="AlphaFoldDB" id="A0A835PCP5"/>